<dbReference type="PANTHER" id="PTHR47018">
    <property type="entry name" value="CXC DOMAIN-CONTAINING PROTEIN-RELATED"/>
    <property type="match status" value="1"/>
</dbReference>
<name>A0A9D4FG91_DREPO</name>
<accession>A0A9D4FG91</accession>
<organism evidence="1 2">
    <name type="scientific">Dreissena polymorpha</name>
    <name type="common">Zebra mussel</name>
    <name type="synonym">Mytilus polymorpha</name>
    <dbReference type="NCBI Taxonomy" id="45954"/>
    <lineage>
        <taxon>Eukaryota</taxon>
        <taxon>Metazoa</taxon>
        <taxon>Spiralia</taxon>
        <taxon>Lophotrochozoa</taxon>
        <taxon>Mollusca</taxon>
        <taxon>Bivalvia</taxon>
        <taxon>Autobranchia</taxon>
        <taxon>Heteroconchia</taxon>
        <taxon>Euheterodonta</taxon>
        <taxon>Imparidentia</taxon>
        <taxon>Neoheterodontei</taxon>
        <taxon>Myida</taxon>
        <taxon>Dreissenoidea</taxon>
        <taxon>Dreissenidae</taxon>
        <taxon>Dreissena</taxon>
    </lineage>
</organism>
<reference evidence="1" key="1">
    <citation type="journal article" date="2019" name="bioRxiv">
        <title>The Genome of the Zebra Mussel, Dreissena polymorpha: A Resource for Invasive Species Research.</title>
        <authorList>
            <person name="McCartney M.A."/>
            <person name="Auch B."/>
            <person name="Kono T."/>
            <person name="Mallez S."/>
            <person name="Zhang Y."/>
            <person name="Obille A."/>
            <person name="Becker A."/>
            <person name="Abrahante J.E."/>
            <person name="Garbe J."/>
            <person name="Badalamenti J.P."/>
            <person name="Herman A."/>
            <person name="Mangelson H."/>
            <person name="Liachko I."/>
            <person name="Sullivan S."/>
            <person name="Sone E.D."/>
            <person name="Koren S."/>
            <person name="Silverstein K.A.T."/>
            <person name="Beckman K.B."/>
            <person name="Gohl D.M."/>
        </authorList>
    </citation>
    <scope>NUCLEOTIDE SEQUENCE</scope>
    <source>
        <strain evidence="1">Duluth1</strain>
        <tissue evidence="1">Whole animal</tissue>
    </source>
</reference>
<dbReference type="EMBL" id="JAIWYP010000007">
    <property type="protein sequence ID" value="KAH3796020.1"/>
    <property type="molecule type" value="Genomic_DNA"/>
</dbReference>
<keyword evidence="2" id="KW-1185">Reference proteome</keyword>
<evidence type="ECO:0000313" key="2">
    <source>
        <dbReference type="Proteomes" id="UP000828390"/>
    </source>
</evidence>
<proteinExistence type="predicted"/>
<reference evidence="1" key="2">
    <citation type="submission" date="2020-11" db="EMBL/GenBank/DDBJ databases">
        <authorList>
            <person name="McCartney M.A."/>
            <person name="Auch B."/>
            <person name="Kono T."/>
            <person name="Mallez S."/>
            <person name="Becker A."/>
            <person name="Gohl D.M."/>
            <person name="Silverstein K.A.T."/>
            <person name="Koren S."/>
            <person name="Bechman K.B."/>
            <person name="Herman A."/>
            <person name="Abrahante J.E."/>
            <person name="Garbe J."/>
        </authorList>
    </citation>
    <scope>NUCLEOTIDE SEQUENCE</scope>
    <source>
        <strain evidence="1">Duluth1</strain>
        <tissue evidence="1">Whole animal</tissue>
    </source>
</reference>
<dbReference type="Proteomes" id="UP000828390">
    <property type="component" value="Unassembled WGS sequence"/>
</dbReference>
<dbReference type="AlphaFoldDB" id="A0A9D4FG91"/>
<gene>
    <name evidence="1" type="ORF">DPMN_149584</name>
</gene>
<protein>
    <submittedName>
        <fullName evidence="1">Uncharacterized protein</fullName>
    </submittedName>
</protein>
<dbReference type="PANTHER" id="PTHR47018:SF1">
    <property type="entry name" value="TESMIN_TSO1-LIKE CXC DOMAIN-CONTAINING PROTEIN"/>
    <property type="match status" value="1"/>
</dbReference>
<comment type="caution">
    <text evidence="1">The sequence shown here is derived from an EMBL/GenBank/DDBJ whole genome shotgun (WGS) entry which is preliminary data.</text>
</comment>
<evidence type="ECO:0000313" key="1">
    <source>
        <dbReference type="EMBL" id="KAH3796020.1"/>
    </source>
</evidence>
<sequence length="96" mass="10943">MFKQRLEQYGVSPFMSTVHSTRLKDRLLAEIPEIETHESGRDTVLTFKKDIGPVSSKAFKLSDAIVLSKAASILRRLMLGHETSFDGRFKEDCIER</sequence>